<dbReference type="Proteomes" id="UP000005837">
    <property type="component" value="Unassembled WGS sequence"/>
</dbReference>
<accession>C0DT83</accession>
<dbReference type="HOGENOM" id="CLU_149172_0_0_4"/>
<dbReference type="eggNOG" id="ENOG50315XA">
    <property type="taxonomic scope" value="Bacteria"/>
</dbReference>
<evidence type="ECO:0000313" key="2">
    <source>
        <dbReference type="EMBL" id="EEG24788.1"/>
    </source>
</evidence>
<dbReference type="EMBL" id="ACEA01000012">
    <property type="protein sequence ID" value="EEG24788.1"/>
    <property type="molecule type" value="Genomic_DNA"/>
</dbReference>
<dbReference type="AlphaFoldDB" id="C0DT83"/>
<evidence type="ECO:0000259" key="1">
    <source>
        <dbReference type="Pfam" id="PF12728"/>
    </source>
</evidence>
<dbReference type="InterPro" id="IPR009061">
    <property type="entry name" value="DNA-bd_dom_put_sf"/>
</dbReference>
<dbReference type="InterPro" id="IPR041657">
    <property type="entry name" value="HTH_17"/>
</dbReference>
<feature type="domain" description="Helix-turn-helix" evidence="1">
    <location>
        <begin position="4"/>
        <end position="52"/>
    </location>
</feature>
<sequence>MQTYNIHEAADILKCHPVSIRQMCKAGEIMAFKAGRAWVITESALENYIAAKQNEREQAVIGRRSKEKCQSISTTTGYGKYPYAQQAAKDLDALLARGTNGQRKSCTIN</sequence>
<name>C0DT83_EIKCO</name>
<dbReference type="Pfam" id="PF12728">
    <property type="entry name" value="HTH_17"/>
    <property type="match status" value="1"/>
</dbReference>
<comment type="caution">
    <text evidence="2">The sequence shown here is derived from an EMBL/GenBank/DDBJ whole genome shotgun (WGS) entry which is preliminary data.</text>
</comment>
<gene>
    <name evidence="2" type="ORF">EIKCOROL_00561</name>
</gene>
<proteinExistence type="predicted"/>
<protein>
    <submittedName>
        <fullName evidence="2">DNA binding domain, excisionase family</fullName>
    </submittedName>
</protein>
<evidence type="ECO:0000313" key="3">
    <source>
        <dbReference type="Proteomes" id="UP000005837"/>
    </source>
</evidence>
<dbReference type="RefSeq" id="WP_003822405.1">
    <property type="nucleotide sequence ID" value="NZ_EQ973317.1"/>
</dbReference>
<dbReference type="GeneID" id="69055649"/>
<organism evidence="2 3">
    <name type="scientific">Eikenella corrodens ATCC 23834</name>
    <dbReference type="NCBI Taxonomy" id="546274"/>
    <lineage>
        <taxon>Bacteria</taxon>
        <taxon>Pseudomonadati</taxon>
        <taxon>Pseudomonadota</taxon>
        <taxon>Betaproteobacteria</taxon>
        <taxon>Neisseriales</taxon>
        <taxon>Neisseriaceae</taxon>
        <taxon>Eikenella</taxon>
    </lineage>
</organism>
<reference evidence="2 3" key="1">
    <citation type="submission" date="2009-01" db="EMBL/GenBank/DDBJ databases">
        <authorList>
            <person name="Fulton L."/>
            <person name="Clifton S."/>
            <person name="Chinwalla A.T."/>
            <person name="Mitreva M."/>
            <person name="Sodergren E."/>
            <person name="Weinstock G."/>
            <person name="Clifton S."/>
            <person name="Dooling D.J."/>
            <person name="Fulton B."/>
            <person name="Minx P."/>
            <person name="Pepin K.H."/>
            <person name="Johnson M."/>
            <person name="Bhonagiri V."/>
            <person name="Nash W.E."/>
            <person name="Mardis E.R."/>
            <person name="Wilson R.K."/>
        </authorList>
    </citation>
    <scope>NUCLEOTIDE SEQUENCE [LARGE SCALE GENOMIC DNA]</scope>
    <source>
        <strain evidence="2 3">ATCC 23834</strain>
    </source>
</reference>
<dbReference type="SUPFAM" id="SSF46955">
    <property type="entry name" value="Putative DNA-binding domain"/>
    <property type="match status" value="1"/>
</dbReference>